<evidence type="ECO:0000313" key="1">
    <source>
        <dbReference type="EMBL" id="TGY95100.1"/>
    </source>
</evidence>
<keyword evidence="2" id="KW-1185">Reference proteome</keyword>
<evidence type="ECO:0000313" key="2">
    <source>
        <dbReference type="Proteomes" id="UP000304953"/>
    </source>
</evidence>
<dbReference type="Proteomes" id="UP000304953">
    <property type="component" value="Unassembled WGS sequence"/>
</dbReference>
<organism evidence="1 2">
    <name type="scientific">Petralouisia muris</name>
    <dbReference type="NCBI Taxonomy" id="3032872"/>
    <lineage>
        <taxon>Bacteria</taxon>
        <taxon>Bacillati</taxon>
        <taxon>Bacillota</taxon>
        <taxon>Clostridia</taxon>
        <taxon>Lachnospirales</taxon>
        <taxon>Lachnospiraceae</taxon>
        <taxon>Petralouisia</taxon>
    </lineage>
</organism>
<comment type="caution">
    <text evidence="1">The sequence shown here is derived from an EMBL/GenBank/DDBJ whole genome shotgun (WGS) entry which is preliminary data.</text>
</comment>
<protein>
    <submittedName>
        <fullName evidence="1">AraC family transcriptional regulator</fullName>
    </submittedName>
</protein>
<reference evidence="1" key="1">
    <citation type="submission" date="2019-04" db="EMBL/GenBank/DDBJ databases">
        <title>Microbes associate with the intestines of laboratory mice.</title>
        <authorList>
            <person name="Navarre W."/>
            <person name="Wong E."/>
            <person name="Huang K."/>
            <person name="Tropini C."/>
            <person name="Ng K."/>
            <person name="Yu B."/>
        </authorList>
    </citation>
    <scope>NUCLEOTIDE SEQUENCE</scope>
    <source>
        <strain evidence="1">NM01_1-7b</strain>
    </source>
</reference>
<accession>A0AC61RTH1</accession>
<proteinExistence type="predicted"/>
<gene>
    <name evidence="1" type="ORF">E5329_16625</name>
</gene>
<name>A0AC61RTH1_9FIRM</name>
<dbReference type="EMBL" id="SRYA01000035">
    <property type="protein sequence ID" value="TGY95100.1"/>
    <property type="molecule type" value="Genomic_DNA"/>
</dbReference>
<sequence>MKKKMHPVIPDDILKQFSNLLFTNQELGIIHNPYDQELREMRSIEQGDLDGLKQSLAENYSGKIGRLAKNDLRNAQNLAIVNTTLSCRAAIRGGVMPEIAFSLSDALIQKIEECEDSSRVNQLMTALKYQYAYMVSEIRDSRKGKAFRKGNYHVERCKDYIFAHLHGKLTLSQIAEALSLNASYLSDLFRRCEGISLTAFIREQKINLAKNLLIYSDYSYSEIAAYLGYASQSHLGMQFKNIVGLTLRQYKELYGVKYYMHDKKEK</sequence>